<accession>C7M0L4</accession>
<proteinExistence type="predicted"/>
<organism evidence="3 4">
    <name type="scientific">Acidimicrobium ferrooxidans (strain DSM 10331 / JCM 15462 / NBRC 103882 / ICP)</name>
    <dbReference type="NCBI Taxonomy" id="525909"/>
    <lineage>
        <taxon>Bacteria</taxon>
        <taxon>Bacillati</taxon>
        <taxon>Actinomycetota</taxon>
        <taxon>Acidimicrobiia</taxon>
        <taxon>Acidimicrobiales</taxon>
        <taxon>Acidimicrobiaceae</taxon>
        <taxon>Acidimicrobium</taxon>
    </lineage>
</organism>
<dbReference type="OrthoDB" id="9806701at2"/>
<dbReference type="GO" id="GO:0004553">
    <property type="term" value="F:hydrolase activity, hydrolyzing O-glycosyl compounds"/>
    <property type="evidence" value="ECO:0007669"/>
    <property type="project" value="InterPro"/>
</dbReference>
<protein>
    <recommendedName>
        <fullName evidence="2">Endo-beta-1,6-galactanase-like domain-containing protein</fullName>
    </recommendedName>
</protein>
<dbReference type="RefSeq" id="WP_015799001.1">
    <property type="nucleotide sequence ID" value="NC_013124.1"/>
</dbReference>
<dbReference type="Gene3D" id="2.60.40.1180">
    <property type="entry name" value="Golgi alpha-mannosidase II"/>
    <property type="match status" value="1"/>
</dbReference>
<dbReference type="AlphaFoldDB" id="C7M0L4"/>
<feature type="domain" description="Endo-beta-1,6-galactanase-like" evidence="2">
    <location>
        <begin position="91"/>
        <end position="259"/>
    </location>
</feature>
<evidence type="ECO:0000259" key="2">
    <source>
        <dbReference type="Pfam" id="PF14587"/>
    </source>
</evidence>
<reference evidence="3 4" key="1">
    <citation type="journal article" date="2009" name="Stand. Genomic Sci.">
        <title>Complete genome sequence of Acidimicrobium ferrooxidans type strain (ICP).</title>
        <authorList>
            <person name="Clum A."/>
            <person name="Nolan M."/>
            <person name="Lang E."/>
            <person name="Glavina Del Rio T."/>
            <person name="Tice H."/>
            <person name="Copeland A."/>
            <person name="Cheng J.F."/>
            <person name="Lucas S."/>
            <person name="Chen F."/>
            <person name="Bruce D."/>
            <person name="Goodwin L."/>
            <person name="Pitluck S."/>
            <person name="Ivanova N."/>
            <person name="Mavrommatis K."/>
            <person name="Mikhailova N."/>
            <person name="Pati A."/>
            <person name="Chen A."/>
            <person name="Palaniappan K."/>
            <person name="Goker M."/>
            <person name="Spring S."/>
            <person name="Land M."/>
            <person name="Hauser L."/>
            <person name="Chang Y.J."/>
            <person name="Jeffries C.C."/>
            <person name="Chain P."/>
            <person name="Bristow J."/>
            <person name="Eisen J.A."/>
            <person name="Markowitz V."/>
            <person name="Hugenholtz P."/>
            <person name="Kyrpides N.C."/>
            <person name="Klenk H.P."/>
            <person name="Lapidus A."/>
        </authorList>
    </citation>
    <scope>NUCLEOTIDE SEQUENCE [LARGE SCALE GENOMIC DNA]</scope>
    <source>
        <strain evidence="4">DSM 10331 / JCM 15462 / NBRC 103882 / ICP</strain>
    </source>
</reference>
<dbReference type="PANTHER" id="PTHR42767:SF1">
    <property type="entry name" value="ENDO-BETA-1,6-GALACTANASE-LIKE DOMAIN-CONTAINING PROTEIN"/>
    <property type="match status" value="1"/>
</dbReference>
<dbReference type="Proteomes" id="UP000000771">
    <property type="component" value="Chromosome"/>
</dbReference>
<keyword evidence="1" id="KW-0812">Transmembrane</keyword>
<dbReference type="InterPro" id="IPR013780">
    <property type="entry name" value="Glyco_hydro_b"/>
</dbReference>
<keyword evidence="1" id="KW-0472">Membrane</keyword>
<dbReference type="STRING" id="525909.Afer_1600"/>
<dbReference type="HOGENOM" id="CLU_031530_0_1_11"/>
<dbReference type="KEGG" id="afo:Afer_1600"/>
<dbReference type="InterPro" id="IPR017853">
    <property type="entry name" value="GH"/>
</dbReference>
<gene>
    <name evidence="3" type="ordered locus">Afer_1600</name>
</gene>
<name>C7M0L4_ACIFD</name>
<keyword evidence="1" id="KW-1133">Transmembrane helix</keyword>
<evidence type="ECO:0000313" key="4">
    <source>
        <dbReference type="Proteomes" id="UP000000771"/>
    </source>
</evidence>
<keyword evidence="4" id="KW-1185">Reference proteome</keyword>
<dbReference type="Pfam" id="PF14587">
    <property type="entry name" value="Glyco_hydr_30_2"/>
    <property type="match status" value="1"/>
</dbReference>
<sequence>MRDVGRRAVVGSLVRAVVSVTTAVAAGVAIVAGANVLAPPPASPSSPPRQPLVVADVGPRPSHTLVGIGASGAWWSRPVAALGSATIAQVGRLLYSSRGLELSQFRFNIGGGGVGVTTWWKAPPSFYQANGTFDFHADPQGVLFARQAASWGVRDLVGFVNAAPPQFTSNHRSCGGTLLAGDVAAYADELALTVAGLWRVDHVKLRYVSPMNEPVGSQAACRQEGMAVPVAERGPLVVDLARDLARVAPWARVIADESSYATQLLRQAPRWLTYPGVRASLAALAVHGYDYPSRAVLHQVALLGRRWGVPIWDTEICCYDGEGFGYQYDPTMTSGLWLAQTIYNDLMVENASVFDWWLALSPDLGCSPAADPGCFRDINPLGRNDGLIYFDLNGARDGDHTLYLTKRYDVLGQFSRYLRPGMGLVPVTTSDARVEMLAGRAPGRLVLIAINLTAPGSAPLPLEVQLPPGLDGVQAMGAVVTNPTKSLQPTALPDVDAHSVVALLTPDSVTTYVVRTARS</sequence>
<dbReference type="EMBL" id="CP001631">
    <property type="protein sequence ID" value="ACU54522.1"/>
    <property type="molecule type" value="Genomic_DNA"/>
</dbReference>
<dbReference type="CAZy" id="GH30">
    <property type="family name" value="Glycoside Hydrolase Family 30"/>
</dbReference>
<dbReference type="PANTHER" id="PTHR42767">
    <property type="entry name" value="ENDO-BETA-1,6-GALACTANASE"/>
    <property type="match status" value="1"/>
</dbReference>
<dbReference type="InterPro" id="IPR039514">
    <property type="entry name" value="6GAL-like"/>
</dbReference>
<dbReference type="eggNOG" id="COG5520">
    <property type="taxonomic scope" value="Bacteria"/>
</dbReference>
<feature type="transmembrane region" description="Helical" evidence="1">
    <location>
        <begin position="12"/>
        <end position="38"/>
    </location>
</feature>
<evidence type="ECO:0000313" key="3">
    <source>
        <dbReference type="EMBL" id="ACU54522.1"/>
    </source>
</evidence>
<evidence type="ECO:0000256" key="1">
    <source>
        <dbReference type="SAM" id="Phobius"/>
    </source>
</evidence>
<dbReference type="SUPFAM" id="SSF51445">
    <property type="entry name" value="(Trans)glycosidases"/>
    <property type="match status" value="1"/>
</dbReference>
<dbReference type="InterPro" id="IPR039743">
    <property type="entry name" value="6GAL/EXGAL"/>
</dbReference>
<dbReference type="Gene3D" id="3.20.20.80">
    <property type="entry name" value="Glycosidases"/>
    <property type="match status" value="1"/>
</dbReference>